<comment type="caution">
    <text evidence="27">The sequence shown here is derived from an EMBL/GenBank/DDBJ whole genome shotgun (WGS) entry which is preliminary data.</text>
</comment>
<keyword evidence="4 26" id="KW-0812">Transmembrane</keyword>
<feature type="transmembrane region" description="Helical" evidence="26">
    <location>
        <begin position="451"/>
        <end position="468"/>
    </location>
</feature>
<keyword evidence="6 26" id="KW-0472">Membrane</keyword>
<feature type="compositionally biased region" description="Low complexity" evidence="25">
    <location>
        <begin position="711"/>
        <end position="722"/>
    </location>
</feature>
<evidence type="ECO:0000256" key="19">
    <source>
        <dbReference type="ARBA" id="ARBA00044919"/>
    </source>
</evidence>
<evidence type="ECO:0000256" key="25">
    <source>
        <dbReference type="SAM" id="MobiDB-lite"/>
    </source>
</evidence>
<comment type="catalytic activity">
    <reaction evidence="8">
        <text>L-lysyl-L-alanine(out) = L-lysyl-L-alanine(in)</text>
        <dbReference type="Rhea" id="RHEA:79399"/>
        <dbReference type="ChEBI" id="CHEBI:229954"/>
    </reaction>
</comment>
<evidence type="ECO:0000256" key="24">
    <source>
        <dbReference type="ARBA" id="ARBA00046376"/>
    </source>
</evidence>
<comment type="catalytic activity">
    <reaction evidence="11">
        <text>L-alpha-aminoacyl-L-histidine(out) = L-alpha-aminoacyl-L-histidine(in)</text>
        <dbReference type="Rhea" id="RHEA:79375"/>
        <dbReference type="ChEBI" id="CHEBI:229967"/>
    </reaction>
</comment>
<comment type="catalytic activity">
    <reaction evidence="17">
        <text>L-arginyl-glycine(out) = L-arginyl-glycine(in)</text>
        <dbReference type="Rhea" id="RHEA:79391"/>
        <dbReference type="ChEBI" id="CHEBI:229955"/>
    </reaction>
</comment>
<comment type="subunit">
    <text evidence="24">Homodimer. Interacts with lysosomal protein GLMP (via lumenal domain); the interaction starts while both proteins are still in the endoplasmic reticulum and is required for stabilization of MFSD1 in lysosomes but has no direct effect on its targeting to lysosomes or transporter activity.</text>
</comment>
<comment type="catalytic activity">
    <reaction evidence="12">
        <text>L-lysyl-L-alpha-amino acid(out) = L-lysyl-L-alpha-amino acid(in)</text>
        <dbReference type="Rhea" id="RHEA:79387"/>
        <dbReference type="ChEBI" id="CHEBI:229965"/>
    </reaction>
</comment>
<comment type="function">
    <text evidence="23">Lysosomal dipeptide uniporter that selectively exports lysine, arginine or histidine-containing dipeptides with a net positive charge from the lysosome lumen into the cytosol. Could play a role in a specific type of protein O-glycosylation indirectly regulating macrophages migration and tissue invasion. Also essential for liver homeostasis.</text>
</comment>
<comment type="catalytic activity">
    <reaction evidence="19">
        <text>L-alanyl-L-lysine(out) = L-alanyl-L-lysine(in)</text>
        <dbReference type="Rhea" id="RHEA:79415"/>
        <dbReference type="ChEBI" id="CHEBI:192470"/>
    </reaction>
</comment>
<evidence type="ECO:0000256" key="5">
    <source>
        <dbReference type="ARBA" id="ARBA00022989"/>
    </source>
</evidence>
<evidence type="ECO:0000256" key="23">
    <source>
        <dbReference type="ARBA" id="ARBA00045709"/>
    </source>
</evidence>
<evidence type="ECO:0000256" key="21">
    <source>
        <dbReference type="ARBA" id="ARBA00044985"/>
    </source>
</evidence>
<comment type="catalytic activity">
    <reaction evidence="14">
        <text>L-aspartyl-L-lysine(out) = L-aspartyl-L-lysine(in)</text>
        <dbReference type="Rhea" id="RHEA:79411"/>
        <dbReference type="ChEBI" id="CHEBI:229953"/>
    </reaction>
</comment>
<comment type="catalytic activity">
    <reaction evidence="20">
        <text>L-lysyl-glycine(out) = L-lysyl-glycine(in)</text>
        <dbReference type="Rhea" id="RHEA:79407"/>
        <dbReference type="ChEBI" id="CHEBI:191202"/>
    </reaction>
</comment>
<dbReference type="Pfam" id="PF07690">
    <property type="entry name" value="MFS_1"/>
    <property type="match status" value="1"/>
</dbReference>
<feature type="region of interest" description="Disordered" evidence="25">
    <location>
        <begin position="698"/>
        <end position="729"/>
    </location>
</feature>
<comment type="catalytic activity">
    <reaction evidence="16">
        <text>L-lysyl-L-lysine(out) = L-lysyl-L-lysine(in)</text>
        <dbReference type="Rhea" id="RHEA:79403"/>
        <dbReference type="ChEBI" id="CHEBI:229956"/>
    </reaction>
</comment>
<dbReference type="PANTHER" id="PTHR23512">
    <property type="entry name" value="MAJOR FACILITATOR SUPERFAMILY DOMAIN-CONTAINING PROTEIN 1"/>
    <property type="match status" value="1"/>
</dbReference>
<dbReference type="InterPro" id="IPR036259">
    <property type="entry name" value="MFS_trans_sf"/>
</dbReference>
<keyword evidence="3" id="KW-0813">Transport</keyword>
<dbReference type="EMBL" id="CAUYUJ010017093">
    <property type="protein sequence ID" value="CAK0871655.1"/>
    <property type="molecule type" value="Genomic_DNA"/>
</dbReference>
<evidence type="ECO:0000256" key="6">
    <source>
        <dbReference type="ARBA" id="ARBA00023136"/>
    </source>
</evidence>
<comment type="catalytic activity">
    <reaction evidence="10">
        <text>L-alpha-aminoacyl-L-arginine(out) = L-alpha-aminoacyl-L-arginine(in)</text>
        <dbReference type="Rhea" id="RHEA:79367"/>
        <dbReference type="ChEBI" id="CHEBI:229968"/>
    </reaction>
</comment>
<keyword evidence="7" id="KW-0458">Lysosome</keyword>
<evidence type="ECO:0000256" key="1">
    <source>
        <dbReference type="ARBA" id="ARBA00004155"/>
    </source>
</evidence>
<evidence type="ECO:0000256" key="22">
    <source>
        <dbReference type="ARBA" id="ARBA00045018"/>
    </source>
</evidence>
<reference evidence="27" key="1">
    <citation type="submission" date="2023-10" db="EMBL/GenBank/DDBJ databases">
        <authorList>
            <person name="Chen Y."/>
            <person name="Shah S."/>
            <person name="Dougan E. K."/>
            <person name="Thang M."/>
            <person name="Chan C."/>
        </authorList>
    </citation>
    <scope>NUCLEOTIDE SEQUENCE [LARGE SCALE GENOMIC DNA]</scope>
</reference>
<feature type="transmembrane region" description="Helical" evidence="26">
    <location>
        <begin position="423"/>
        <end position="444"/>
    </location>
</feature>
<evidence type="ECO:0000256" key="17">
    <source>
        <dbReference type="ARBA" id="ARBA00044903"/>
    </source>
</evidence>
<comment type="subcellular location">
    <subcellularLocation>
        <location evidence="1">Lysosome membrane</location>
        <topology evidence="1">Multi-pass membrane protein</topology>
    </subcellularLocation>
</comment>
<sequence>MHRRCGAILRSHLLGPNLGGLCLRDGTRRRGGGAHVEPSLVEVLVLGAPSLWVPPLSRRPSLPSGKAERHEHPCSRARADLLDRCWTPWRAGRGPAPLREGRAGPSSARASVPPLPLLHPRADHRGPAPAGQVEEPGEVRAGPSADGPHVLPAPPHLSVHPRPLLRRRRPVLVQAAGVGGHAPVQRGVRAPLRRELAHGRALRPRGRRHHAPGPHLHPAVALGAGLACAVGSLFTVLGFRWGLLRVMLLARCVFWLALNALLMVQTLLVYSIFKGKAVDVAYSLIVTACRLGGVLGYCLSGPMLGRCGLEGALWVSVGMVFLAFGATLLFAYLFRGSATARSVRPHLERRRSSRSPASSPRSQTGSVRPEPSEFSLRLLRSMPRSVLSLTFATGALYGTVFPFEVVANDMLQNEFRYDANSAGYLVTVIPAVSIFSPLLSQLLGTGVRCRLAWCCAGFVMLISAQLLICTWDPSVTIPCLALMGLGFAASVCSIWTTLPLLLRLEVPEEDYKAMEGLATSLGFSTLAVTQFISNLAVGALRDAGSYRAACAWLASVSSAGLLCLVPPAPRLPRAVGGRRRLRARGARGGGGLEQRGQPHARGGGHGGPRLQPRGSSTCVRSTGTPVGPPRSSRRTTTRSESATLILWYPSASDPLTHWCLDGVEWSDGGGARPAQHMWSPLRASRAAPPGRFCSRCRAPRPPADTGRDGARAPAPAARSARAIQGPPRRRGMQHNLVRAAEFWVFLLAWPSHSSSSSSSR</sequence>
<feature type="transmembrane region" description="Helical" evidence="26">
    <location>
        <begin position="216"/>
        <end position="241"/>
    </location>
</feature>
<name>A0ABN9VEU2_9DINO</name>
<evidence type="ECO:0000256" key="10">
    <source>
        <dbReference type="ARBA" id="ARBA00044881"/>
    </source>
</evidence>
<evidence type="ECO:0000256" key="7">
    <source>
        <dbReference type="ARBA" id="ARBA00023228"/>
    </source>
</evidence>
<feature type="compositionally biased region" description="Polar residues" evidence="25">
    <location>
        <begin position="615"/>
        <end position="624"/>
    </location>
</feature>
<comment type="catalytic activity">
    <reaction evidence="15">
        <text>L-arginyl-L-alpha-amino acid(out) = L-arginyl-L-alpha-amino acid(in)</text>
        <dbReference type="Rhea" id="RHEA:79371"/>
        <dbReference type="ChEBI" id="CHEBI:84315"/>
    </reaction>
</comment>
<proteinExistence type="inferred from homology"/>
<dbReference type="InterPro" id="IPR011701">
    <property type="entry name" value="MFS"/>
</dbReference>
<feature type="transmembrane region" description="Helical" evidence="26">
    <location>
        <begin position="280"/>
        <end position="299"/>
    </location>
</feature>
<evidence type="ECO:0000256" key="14">
    <source>
        <dbReference type="ARBA" id="ARBA00044898"/>
    </source>
</evidence>
<evidence type="ECO:0000256" key="2">
    <source>
        <dbReference type="ARBA" id="ARBA00008335"/>
    </source>
</evidence>
<feature type="region of interest" description="Disordered" evidence="25">
    <location>
        <begin position="345"/>
        <end position="372"/>
    </location>
</feature>
<dbReference type="SUPFAM" id="SSF103473">
    <property type="entry name" value="MFS general substrate transporter"/>
    <property type="match status" value="1"/>
</dbReference>
<comment type="similarity">
    <text evidence="2">Belongs to the major facilitator superfamily.</text>
</comment>
<feature type="transmembrane region" description="Helical" evidence="26">
    <location>
        <begin position="386"/>
        <end position="403"/>
    </location>
</feature>
<evidence type="ECO:0000256" key="13">
    <source>
        <dbReference type="ARBA" id="ARBA00044893"/>
    </source>
</evidence>
<feature type="transmembrane region" description="Helical" evidence="26">
    <location>
        <begin position="311"/>
        <end position="334"/>
    </location>
</feature>
<gene>
    <name evidence="27" type="ORF">PCOR1329_LOCUS57417</name>
</gene>
<evidence type="ECO:0000256" key="11">
    <source>
        <dbReference type="ARBA" id="ARBA00044884"/>
    </source>
</evidence>
<evidence type="ECO:0000256" key="3">
    <source>
        <dbReference type="ARBA" id="ARBA00022448"/>
    </source>
</evidence>
<keyword evidence="5 26" id="KW-1133">Transmembrane helix</keyword>
<evidence type="ECO:0000256" key="15">
    <source>
        <dbReference type="ARBA" id="ARBA00044899"/>
    </source>
</evidence>
<protein>
    <recommendedName>
        <fullName evidence="21">Lysosomal dipeptide transporter MFSD1</fullName>
    </recommendedName>
    <alternativeName>
        <fullName evidence="22">Major facilitator superfamily domain-containing protein 1</fullName>
    </alternativeName>
</protein>
<keyword evidence="28" id="KW-1185">Reference proteome</keyword>
<evidence type="ECO:0000256" key="8">
    <source>
        <dbReference type="ARBA" id="ARBA00044876"/>
    </source>
</evidence>
<feature type="compositionally biased region" description="Basic residues" evidence="25">
    <location>
        <begin position="576"/>
        <end position="585"/>
    </location>
</feature>
<evidence type="ECO:0000256" key="20">
    <source>
        <dbReference type="ARBA" id="ARBA00044924"/>
    </source>
</evidence>
<evidence type="ECO:0000313" key="27">
    <source>
        <dbReference type="EMBL" id="CAK0871655.1"/>
    </source>
</evidence>
<dbReference type="Gene3D" id="1.20.1250.20">
    <property type="entry name" value="MFS general substrate transporter like domains"/>
    <property type="match status" value="1"/>
</dbReference>
<comment type="catalytic activity">
    <reaction evidence="13">
        <text>L-alpha-aminoacyl-L-lysine(out) = L-alpha-aminoacyl-L-lysine(in)</text>
        <dbReference type="Rhea" id="RHEA:79383"/>
        <dbReference type="ChEBI" id="CHEBI:229966"/>
    </reaction>
</comment>
<feature type="transmembrane region" description="Helical" evidence="26">
    <location>
        <begin position="480"/>
        <end position="504"/>
    </location>
</feature>
<evidence type="ECO:0000256" key="9">
    <source>
        <dbReference type="ARBA" id="ARBA00044878"/>
    </source>
</evidence>
<feature type="transmembrane region" description="Helical" evidence="26">
    <location>
        <begin position="253"/>
        <end position="273"/>
    </location>
</feature>
<evidence type="ECO:0000256" key="18">
    <source>
        <dbReference type="ARBA" id="ARBA00044912"/>
    </source>
</evidence>
<evidence type="ECO:0000313" key="28">
    <source>
        <dbReference type="Proteomes" id="UP001189429"/>
    </source>
</evidence>
<comment type="catalytic activity">
    <reaction evidence="18">
        <text>L-histidyl-L-alpha-amino acid(out) = L-histidyl-L-alpha-amino acid(in)</text>
        <dbReference type="Rhea" id="RHEA:79379"/>
        <dbReference type="ChEBI" id="CHEBI:229964"/>
    </reaction>
</comment>
<evidence type="ECO:0000256" key="12">
    <source>
        <dbReference type="ARBA" id="ARBA00044891"/>
    </source>
</evidence>
<evidence type="ECO:0000256" key="4">
    <source>
        <dbReference type="ARBA" id="ARBA00022692"/>
    </source>
</evidence>
<comment type="catalytic activity">
    <reaction evidence="9">
        <text>L-histidyl-glycine(out) = L-histidyl-glycine(in)</text>
        <dbReference type="Rhea" id="RHEA:79395"/>
        <dbReference type="ChEBI" id="CHEBI:229957"/>
    </reaction>
</comment>
<accession>A0ABN9VEU2</accession>
<dbReference type="PANTHER" id="PTHR23512:SF3">
    <property type="entry name" value="MAJOR FACILITATOR SUPERFAMILY DOMAIN-CONTAINING PROTEIN 1"/>
    <property type="match status" value="1"/>
</dbReference>
<dbReference type="InterPro" id="IPR052187">
    <property type="entry name" value="MFSD1"/>
</dbReference>
<organism evidence="27 28">
    <name type="scientific">Prorocentrum cordatum</name>
    <dbReference type="NCBI Taxonomy" id="2364126"/>
    <lineage>
        <taxon>Eukaryota</taxon>
        <taxon>Sar</taxon>
        <taxon>Alveolata</taxon>
        <taxon>Dinophyceae</taxon>
        <taxon>Prorocentrales</taxon>
        <taxon>Prorocentraceae</taxon>
        <taxon>Prorocentrum</taxon>
    </lineage>
</organism>
<evidence type="ECO:0000256" key="26">
    <source>
        <dbReference type="SAM" id="Phobius"/>
    </source>
</evidence>
<evidence type="ECO:0000256" key="16">
    <source>
        <dbReference type="ARBA" id="ARBA00044900"/>
    </source>
</evidence>
<dbReference type="Proteomes" id="UP001189429">
    <property type="component" value="Unassembled WGS sequence"/>
</dbReference>
<feature type="region of interest" description="Disordered" evidence="25">
    <location>
        <begin position="93"/>
        <end position="161"/>
    </location>
</feature>
<feature type="region of interest" description="Disordered" evidence="25">
    <location>
        <begin position="575"/>
        <end position="639"/>
    </location>
</feature>